<evidence type="ECO:0000313" key="3">
    <source>
        <dbReference type="Proteomes" id="UP001305647"/>
    </source>
</evidence>
<feature type="compositionally biased region" description="Low complexity" evidence="1">
    <location>
        <begin position="82"/>
        <end position="94"/>
    </location>
</feature>
<feature type="region of interest" description="Disordered" evidence="1">
    <location>
        <begin position="77"/>
        <end position="99"/>
    </location>
</feature>
<accession>A0AAN6PSP5</accession>
<comment type="caution">
    <text evidence="2">The sequence shown here is derived from an EMBL/GenBank/DDBJ whole genome shotgun (WGS) entry which is preliminary data.</text>
</comment>
<evidence type="ECO:0000256" key="1">
    <source>
        <dbReference type="SAM" id="MobiDB-lite"/>
    </source>
</evidence>
<organism evidence="2 3">
    <name type="scientific">Parathielavia hyrcaniae</name>
    <dbReference type="NCBI Taxonomy" id="113614"/>
    <lineage>
        <taxon>Eukaryota</taxon>
        <taxon>Fungi</taxon>
        <taxon>Dikarya</taxon>
        <taxon>Ascomycota</taxon>
        <taxon>Pezizomycotina</taxon>
        <taxon>Sordariomycetes</taxon>
        <taxon>Sordariomycetidae</taxon>
        <taxon>Sordariales</taxon>
        <taxon>Chaetomiaceae</taxon>
        <taxon>Parathielavia</taxon>
    </lineage>
</organism>
<dbReference type="InterPro" id="IPR009784">
    <property type="entry name" value="DUF1349"/>
</dbReference>
<feature type="region of interest" description="Disordered" evidence="1">
    <location>
        <begin position="14"/>
        <end position="50"/>
    </location>
</feature>
<protein>
    <submittedName>
        <fullName evidence="2">Uncharacterized protein</fullName>
    </submittedName>
</protein>
<dbReference type="Gene3D" id="2.60.120.200">
    <property type="match status" value="1"/>
</dbReference>
<name>A0AAN6PSP5_9PEZI</name>
<sequence>MALTDTFKVTAAPGTDIWRKPPTTDVFNGKDPPTALPPAGPTPLRTSGPLTSFRSARLSFNFTPEEQYDQGGILLSFRRNTDNNNNNDNNNNSNTPPPKWIKSGIEYYNSLPRLSTVACDAWADWSVAPHHHHQEGGKGRATGWTTMQVEKDKDGNGTGLWVYAVVEEGETGEKKIPLREICWVFGLDRLEEWTVEVHAMAARPGREKGVVEGLVVEFGGLEVKWAE</sequence>
<dbReference type="Pfam" id="PF07081">
    <property type="entry name" value="DUF1349"/>
    <property type="match status" value="1"/>
</dbReference>
<dbReference type="PANTHER" id="PTHR35332:SF2">
    <property type="entry name" value="REGULATION OF ENOLASE PROTEIN 1"/>
    <property type="match status" value="1"/>
</dbReference>
<dbReference type="PANTHER" id="PTHR35332">
    <property type="entry name" value="REGULATION OF ENOLASE PROTEIN 1"/>
    <property type="match status" value="1"/>
</dbReference>
<reference evidence="2" key="2">
    <citation type="submission" date="2023-05" db="EMBL/GenBank/DDBJ databases">
        <authorList>
            <consortium name="Lawrence Berkeley National Laboratory"/>
            <person name="Steindorff A."/>
            <person name="Hensen N."/>
            <person name="Bonometti L."/>
            <person name="Westerberg I."/>
            <person name="Brannstrom I.O."/>
            <person name="Guillou S."/>
            <person name="Cros-Aarteil S."/>
            <person name="Calhoun S."/>
            <person name="Haridas S."/>
            <person name="Kuo A."/>
            <person name="Mondo S."/>
            <person name="Pangilinan J."/>
            <person name="Riley R."/>
            <person name="Labutti K."/>
            <person name="Andreopoulos B."/>
            <person name="Lipzen A."/>
            <person name="Chen C."/>
            <person name="Yanf M."/>
            <person name="Daum C."/>
            <person name="Ng V."/>
            <person name="Clum A."/>
            <person name="Ohm R."/>
            <person name="Martin F."/>
            <person name="Silar P."/>
            <person name="Natvig D."/>
            <person name="Lalanne C."/>
            <person name="Gautier V."/>
            <person name="Ament-Velasquez S.L."/>
            <person name="Kruys A."/>
            <person name="Hutchinson M.I."/>
            <person name="Powell A.J."/>
            <person name="Barry K."/>
            <person name="Miller A.N."/>
            <person name="Grigoriev I.V."/>
            <person name="Debuchy R."/>
            <person name="Gladieux P."/>
            <person name="Thoren M.H."/>
            <person name="Johannesson H."/>
        </authorList>
    </citation>
    <scope>NUCLEOTIDE SEQUENCE</scope>
    <source>
        <strain evidence="2">CBS 757.83</strain>
    </source>
</reference>
<dbReference type="EMBL" id="MU863680">
    <property type="protein sequence ID" value="KAK4097254.1"/>
    <property type="molecule type" value="Genomic_DNA"/>
</dbReference>
<gene>
    <name evidence="2" type="ORF">N658DRAFT_296115</name>
</gene>
<proteinExistence type="predicted"/>
<reference evidence="2" key="1">
    <citation type="journal article" date="2023" name="Mol. Phylogenet. Evol.">
        <title>Genome-scale phylogeny and comparative genomics of the fungal order Sordariales.</title>
        <authorList>
            <person name="Hensen N."/>
            <person name="Bonometti L."/>
            <person name="Westerberg I."/>
            <person name="Brannstrom I.O."/>
            <person name="Guillou S."/>
            <person name="Cros-Aarteil S."/>
            <person name="Calhoun S."/>
            <person name="Haridas S."/>
            <person name="Kuo A."/>
            <person name="Mondo S."/>
            <person name="Pangilinan J."/>
            <person name="Riley R."/>
            <person name="LaButti K."/>
            <person name="Andreopoulos B."/>
            <person name="Lipzen A."/>
            <person name="Chen C."/>
            <person name="Yan M."/>
            <person name="Daum C."/>
            <person name="Ng V."/>
            <person name="Clum A."/>
            <person name="Steindorff A."/>
            <person name="Ohm R.A."/>
            <person name="Martin F."/>
            <person name="Silar P."/>
            <person name="Natvig D.O."/>
            <person name="Lalanne C."/>
            <person name="Gautier V."/>
            <person name="Ament-Velasquez S.L."/>
            <person name="Kruys A."/>
            <person name="Hutchinson M.I."/>
            <person name="Powell A.J."/>
            <person name="Barry K."/>
            <person name="Miller A.N."/>
            <person name="Grigoriev I.V."/>
            <person name="Debuchy R."/>
            <person name="Gladieux P."/>
            <person name="Hiltunen Thoren M."/>
            <person name="Johannesson H."/>
        </authorList>
    </citation>
    <scope>NUCLEOTIDE SEQUENCE</scope>
    <source>
        <strain evidence="2">CBS 757.83</strain>
    </source>
</reference>
<dbReference type="Proteomes" id="UP001305647">
    <property type="component" value="Unassembled WGS sequence"/>
</dbReference>
<evidence type="ECO:0000313" key="2">
    <source>
        <dbReference type="EMBL" id="KAK4097254.1"/>
    </source>
</evidence>
<dbReference type="AlphaFoldDB" id="A0AAN6PSP5"/>
<keyword evidence="3" id="KW-1185">Reference proteome</keyword>